<comment type="caution">
    <text evidence="4">The sequence shown here is derived from an EMBL/GenBank/DDBJ whole genome shotgun (WGS) entry which is preliminary data.</text>
</comment>
<accession>A0A511SUU6</accession>
<reference evidence="5 6" key="1">
    <citation type="submission" date="2016-10" db="EMBL/GenBank/DDBJ databases">
        <authorList>
            <person name="Varghese N."/>
            <person name="Submissions S."/>
        </authorList>
    </citation>
    <scope>NUCLEOTIDE SEQUENCE [LARGE SCALE GENOMIC DNA]</scope>
    <source>
        <strain evidence="5 6">DSM 16525</strain>
    </source>
</reference>
<dbReference type="FunFam" id="3.40.50.720:FF:000084">
    <property type="entry name" value="Short-chain dehydrogenase reductase"/>
    <property type="match status" value="1"/>
</dbReference>
<evidence type="ECO:0000256" key="2">
    <source>
        <dbReference type="ARBA" id="ARBA00023002"/>
    </source>
</evidence>
<sequence length="257" mass="27056">MKRVEGKVALITGAAGGLGSAAARMLAREGARVVVTDRPQQEEAGVEVARSLGEGMGLFVPLDVTREEDWVRAMEVTLAKFGRLDVLVNNAGLGVPKDVENITLAEWRLVHAVNLDGTFLGCKHGIQAMRKSGARGSIINISSVAGLIGVPTLVAYGSAKAAVHMFTKSVALHCAHHGYGIRCNSIHPTFIETNMVKALIASSSSPERAREGLRRTIPQGAMGEPDDVANAVVYLASDESKLMTGAEMILDGGSTAQ</sequence>
<evidence type="ECO:0000313" key="4">
    <source>
        <dbReference type="EMBL" id="GEN05685.1"/>
    </source>
</evidence>
<proteinExistence type="inferred from homology"/>
<gene>
    <name evidence="4" type="ORF">MFU01_07220</name>
    <name evidence="5" type="ORF">SAMN05443572_101767</name>
</gene>
<dbReference type="PANTHER" id="PTHR24321">
    <property type="entry name" value="DEHYDROGENASES, SHORT CHAIN"/>
    <property type="match status" value="1"/>
</dbReference>
<dbReference type="InterPro" id="IPR036291">
    <property type="entry name" value="NAD(P)-bd_dom_sf"/>
</dbReference>
<organism evidence="4 7">
    <name type="scientific">Myxococcus fulvus</name>
    <dbReference type="NCBI Taxonomy" id="33"/>
    <lineage>
        <taxon>Bacteria</taxon>
        <taxon>Pseudomonadati</taxon>
        <taxon>Myxococcota</taxon>
        <taxon>Myxococcia</taxon>
        <taxon>Myxococcales</taxon>
        <taxon>Cystobacterineae</taxon>
        <taxon>Myxococcaceae</taxon>
        <taxon>Myxococcus</taxon>
    </lineage>
</organism>
<evidence type="ECO:0000313" key="7">
    <source>
        <dbReference type="Proteomes" id="UP000321514"/>
    </source>
</evidence>
<dbReference type="InterPro" id="IPR002347">
    <property type="entry name" value="SDR_fam"/>
</dbReference>
<dbReference type="Pfam" id="PF13561">
    <property type="entry name" value="adh_short_C2"/>
    <property type="match status" value="1"/>
</dbReference>
<dbReference type="EMBL" id="BJXR01000011">
    <property type="protein sequence ID" value="GEN05685.1"/>
    <property type="molecule type" value="Genomic_DNA"/>
</dbReference>
<dbReference type="GO" id="GO:0016491">
    <property type="term" value="F:oxidoreductase activity"/>
    <property type="evidence" value="ECO:0007669"/>
    <property type="project" value="UniProtKB-KW"/>
</dbReference>
<dbReference type="SMART" id="SM00822">
    <property type="entry name" value="PKS_KR"/>
    <property type="match status" value="1"/>
</dbReference>
<dbReference type="PRINTS" id="PR00080">
    <property type="entry name" value="SDRFAMILY"/>
</dbReference>
<dbReference type="EMBL" id="FOIB01000001">
    <property type="protein sequence ID" value="SES98828.1"/>
    <property type="molecule type" value="Genomic_DNA"/>
</dbReference>
<reference evidence="4 7" key="2">
    <citation type="submission" date="2019-07" db="EMBL/GenBank/DDBJ databases">
        <title>Whole genome shotgun sequence of Myxococcus fulvus NBRC 100333.</title>
        <authorList>
            <person name="Hosoyama A."/>
            <person name="Uohara A."/>
            <person name="Ohji S."/>
            <person name="Ichikawa N."/>
        </authorList>
    </citation>
    <scope>NUCLEOTIDE SEQUENCE [LARGE SCALE GENOMIC DNA]</scope>
    <source>
        <strain evidence="4 7">NBRC 100333</strain>
    </source>
</reference>
<evidence type="ECO:0000313" key="6">
    <source>
        <dbReference type="Proteomes" id="UP000183760"/>
    </source>
</evidence>
<dbReference type="InterPro" id="IPR057326">
    <property type="entry name" value="KR_dom"/>
</dbReference>
<dbReference type="SUPFAM" id="SSF51735">
    <property type="entry name" value="NAD(P)-binding Rossmann-fold domains"/>
    <property type="match status" value="1"/>
</dbReference>
<dbReference type="NCBIfam" id="NF005559">
    <property type="entry name" value="PRK07231.1"/>
    <property type="match status" value="1"/>
</dbReference>
<dbReference type="RefSeq" id="WP_046710984.1">
    <property type="nucleotide sequence ID" value="NZ_BJXR01000011.1"/>
</dbReference>
<keyword evidence="6" id="KW-1185">Reference proteome</keyword>
<dbReference type="PRINTS" id="PR00081">
    <property type="entry name" value="GDHRDH"/>
</dbReference>
<dbReference type="PANTHER" id="PTHR24321:SF15">
    <property type="entry name" value="OXIDOREDUCTASE UCPA"/>
    <property type="match status" value="1"/>
</dbReference>
<dbReference type="Proteomes" id="UP000183760">
    <property type="component" value="Unassembled WGS sequence"/>
</dbReference>
<name>A0A511SUU6_MYXFU</name>
<dbReference type="PROSITE" id="PS00061">
    <property type="entry name" value="ADH_SHORT"/>
    <property type="match status" value="1"/>
</dbReference>
<dbReference type="Proteomes" id="UP000321514">
    <property type="component" value="Unassembled WGS sequence"/>
</dbReference>
<evidence type="ECO:0000259" key="3">
    <source>
        <dbReference type="SMART" id="SM00822"/>
    </source>
</evidence>
<dbReference type="OrthoDB" id="5457012at2"/>
<evidence type="ECO:0000313" key="5">
    <source>
        <dbReference type="EMBL" id="SES98828.1"/>
    </source>
</evidence>
<feature type="domain" description="Ketoreductase" evidence="3">
    <location>
        <begin position="7"/>
        <end position="193"/>
    </location>
</feature>
<dbReference type="Gene3D" id="3.40.50.720">
    <property type="entry name" value="NAD(P)-binding Rossmann-like Domain"/>
    <property type="match status" value="1"/>
</dbReference>
<comment type="similarity">
    <text evidence="1">Belongs to the short-chain dehydrogenases/reductases (SDR) family.</text>
</comment>
<evidence type="ECO:0000256" key="1">
    <source>
        <dbReference type="ARBA" id="ARBA00006484"/>
    </source>
</evidence>
<dbReference type="STRING" id="1334629.MFUL124B02_04805"/>
<dbReference type="AlphaFoldDB" id="A0A511SUU6"/>
<protein>
    <submittedName>
        <fullName evidence="5">3(Or 17)beta-hydroxysteroid dehydrogenase</fullName>
    </submittedName>
    <submittedName>
        <fullName evidence="4">Short-chain dehydrogenase</fullName>
    </submittedName>
</protein>
<dbReference type="InterPro" id="IPR020904">
    <property type="entry name" value="Sc_DH/Rdtase_CS"/>
</dbReference>
<keyword evidence="2" id="KW-0560">Oxidoreductase</keyword>